<protein>
    <recommendedName>
        <fullName evidence="5 7">3-dehydroquinate dehydratase</fullName>
        <shortName evidence="7">3-dehydroquinase</shortName>
        <ecNumber evidence="5 7">4.2.1.10</ecNumber>
    </recommendedName>
    <alternativeName>
        <fullName evidence="7">Type II DHQase</fullName>
    </alternativeName>
</protein>
<evidence type="ECO:0000256" key="3">
    <source>
        <dbReference type="ARBA" id="ARBA00011037"/>
    </source>
</evidence>
<keyword evidence="7" id="KW-0028">Amino-acid biosynthesis</keyword>
<comment type="pathway">
    <text evidence="2 7">Metabolic intermediate biosynthesis; chorismate biosynthesis; chorismate from D-erythrose 4-phosphate and phosphoenolpyruvate: step 3/7.</text>
</comment>
<feature type="binding site" evidence="7">
    <location>
        <position position="93"/>
    </location>
    <ligand>
        <name>substrate</name>
    </ligand>
</feature>
<keyword evidence="6 7" id="KW-0456">Lyase</keyword>
<dbReference type="AlphaFoldDB" id="A0A1V0HL09"/>
<feature type="active site" description="Proton donor" evidence="7">
    <location>
        <position position="106"/>
    </location>
</feature>
<dbReference type="STRING" id="428411.AOQ87_02555"/>
<accession>A0A1V0HL09</accession>
<evidence type="ECO:0000256" key="5">
    <source>
        <dbReference type="ARBA" id="ARBA00012060"/>
    </source>
</evidence>
<dbReference type="EC" id="4.2.1.10" evidence="5 7"/>
<evidence type="ECO:0000313" key="8">
    <source>
        <dbReference type="EMBL" id="ARC53503.1"/>
    </source>
</evidence>
<dbReference type="CDD" id="cd00466">
    <property type="entry name" value="DHQase_II"/>
    <property type="match status" value="1"/>
</dbReference>
<dbReference type="GO" id="GO:0008652">
    <property type="term" value="P:amino acid biosynthetic process"/>
    <property type="evidence" value="ECO:0007669"/>
    <property type="project" value="UniProtKB-KW"/>
</dbReference>
<feature type="binding site" evidence="7">
    <location>
        <begin position="107"/>
        <end position="108"/>
    </location>
    <ligand>
        <name>substrate</name>
    </ligand>
</feature>
<dbReference type="UniPathway" id="UPA00053">
    <property type="reaction ID" value="UER00086"/>
</dbReference>
<dbReference type="NCBIfam" id="NF003807">
    <property type="entry name" value="PRK05395.1-4"/>
    <property type="match status" value="1"/>
</dbReference>
<dbReference type="GO" id="GO:0019631">
    <property type="term" value="P:quinate catabolic process"/>
    <property type="evidence" value="ECO:0007669"/>
    <property type="project" value="TreeGrafter"/>
</dbReference>
<comment type="similarity">
    <text evidence="3 7">Belongs to the type-II 3-dehydroquinase family.</text>
</comment>
<dbReference type="InterPro" id="IPR036441">
    <property type="entry name" value="DHquinase_II_sf"/>
</dbReference>
<comment type="catalytic activity">
    <reaction evidence="1 7">
        <text>3-dehydroquinate = 3-dehydroshikimate + H2O</text>
        <dbReference type="Rhea" id="RHEA:21096"/>
        <dbReference type="ChEBI" id="CHEBI:15377"/>
        <dbReference type="ChEBI" id="CHEBI:16630"/>
        <dbReference type="ChEBI" id="CHEBI:32364"/>
        <dbReference type="EC" id="4.2.1.10"/>
    </reaction>
</comment>
<dbReference type="GO" id="GO:0009073">
    <property type="term" value="P:aromatic amino acid family biosynthetic process"/>
    <property type="evidence" value="ECO:0007669"/>
    <property type="project" value="UniProtKB-KW"/>
</dbReference>
<gene>
    <name evidence="7" type="primary">aroQ</name>
    <name evidence="8" type="ORF">AOQ87_02555</name>
</gene>
<dbReference type="GO" id="GO:0009423">
    <property type="term" value="P:chorismate biosynthetic process"/>
    <property type="evidence" value="ECO:0007669"/>
    <property type="project" value="UniProtKB-UniRule"/>
</dbReference>
<dbReference type="Gene3D" id="3.40.50.9100">
    <property type="entry name" value="Dehydroquinase, class II"/>
    <property type="match status" value="1"/>
</dbReference>
<keyword evidence="7" id="KW-0057">Aromatic amino acid biosynthesis</keyword>
<reference evidence="8 9" key="1">
    <citation type="submission" date="2015-10" db="EMBL/GenBank/DDBJ databases">
        <title>Survey of human and primate louse endosymbionts.</title>
        <authorList>
            <person name="Boyd B.M."/>
        </authorList>
    </citation>
    <scope>NUCLEOTIDE SEQUENCE [LARGE SCALE GENOMIC DNA]</scope>
    <source>
        <strain evidence="8 9">PTSK</strain>
    </source>
</reference>
<evidence type="ECO:0000256" key="4">
    <source>
        <dbReference type="ARBA" id="ARBA00011193"/>
    </source>
</evidence>
<evidence type="ECO:0000256" key="1">
    <source>
        <dbReference type="ARBA" id="ARBA00001864"/>
    </source>
</evidence>
<organism evidence="8 9">
    <name type="scientific">Candidatus Riesia pediculischaeffi</name>
    <dbReference type="NCBI Taxonomy" id="428411"/>
    <lineage>
        <taxon>Bacteria</taxon>
        <taxon>Pseudomonadati</taxon>
        <taxon>Pseudomonadota</taxon>
        <taxon>Gammaproteobacteria</taxon>
        <taxon>Enterobacterales</taxon>
        <taxon>Enterobacteriaceae</taxon>
        <taxon>Candidatus Riesia</taxon>
    </lineage>
</organism>
<dbReference type="RefSeq" id="WP_080626681.1">
    <property type="nucleotide sequence ID" value="NZ_CP012839.1"/>
</dbReference>
<dbReference type="KEGG" id="rped:AOQ87_02555"/>
<dbReference type="HAMAP" id="MF_00169">
    <property type="entry name" value="AroQ"/>
    <property type="match status" value="1"/>
</dbReference>
<feature type="site" description="Transition state stabilizer" evidence="7">
    <location>
        <position position="24"/>
    </location>
</feature>
<dbReference type="SUPFAM" id="SSF52304">
    <property type="entry name" value="Type II 3-dehydroquinate dehydratase"/>
    <property type="match status" value="1"/>
</dbReference>
<feature type="binding site" evidence="7">
    <location>
        <position position="117"/>
    </location>
    <ligand>
        <name>substrate</name>
    </ligand>
</feature>
<dbReference type="Proteomes" id="UP000242793">
    <property type="component" value="Chromosome"/>
</dbReference>
<proteinExistence type="inferred from homology"/>
<name>A0A1V0HL09_9ENTR</name>
<dbReference type="Pfam" id="PF01220">
    <property type="entry name" value="DHquinase_II"/>
    <property type="match status" value="1"/>
</dbReference>
<dbReference type="GO" id="GO:0003855">
    <property type="term" value="F:3-dehydroquinate dehydratase activity"/>
    <property type="evidence" value="ECO:0007669"/>
    <property type="project" value="UniProtKB-UniRule"/>
</dbReference>
<evidence type="ECO:0000256" key="2">
    <source>
        <dbReference type="ARBA" id="ARBA00004902"/>
    </source>
</evidence>
<dbReference type="PANTHER" id="PTHR21272">
    <property type="entry name" value="CATABOLIC 3-DEHYDROQUINASE"/>
    <property type="match status" value="1"/>
</dbReference>
<dbReference type="PANTHER" id="PTHR21272:SF3">
    <property type="entry name" value="CATABOLIC 3-DEHYDROQUINASE"/>
    <property type="match status" value="1"/>
</dbReference>
<sequence length="174" mass="19821">MTYKNCDFHILLINGPNMNVLERREKDLYLGISLKEIIGKMKKKAKRIGVSLTFFQSNAEHEIVDLIHSSYKNIDFILINPGAFAHTSIALRDAMLSSAVPFYEIHVTNIYSRESFRKKSYLSDIAEGVICGFYGQGYIYALEAAVNFLSIRGSLSMKKNTETRDGYPKNKKNH</sequence>
<evidence type="ECO:0000256" key="7">
    <source>
        <dbReference type="HAMAP-Rule" id="MF_00169"/>
    </source>
</evidence>
<dbReference type="InterPro" id="IPR001874">
    <property type="entry name" value="DHquinase_II"/>
</dbReference>
<comment type="subunit">
    <text evidence="4 7">Homododecamer.</text>
</comment>
<evidence type="ECO:0000256" key="6">
    <source>
        <dbReference type="ARBA" id="ARBA00023239"/>
    </source>
</evidence>
<keyword evidence="9" id="KW-1185">Reference proteome</keyword>
<feature type="active site" description="Proton acceptor" evidence="7">
    <location>
        <position position="29"/>
    </location>
</feature>
<feature type="binding site" evidence="7">
    <location>
        <position position="80"/>
    </location>
    <ligand>
        <name>substrate</name>
    </ligand>
</feature>
<evidence type="ECO:0000313" key="9">
    <source>
        <dbReference type="Proteomes" id="UP000242793"/>
    </source>
</evidence>
<feature type="binding site" evidence="7">
    <location>
        <position position="86"/>
    </location>
    <ligand>
        <name>substrate</name>
    </ligand>
</feature>
<dbReference type="NCBIfam" id="NF003805">
    <property type="entry name" value="PRK05395.1-2"/>
    <property type="match status" value="1"/>
</dbReference>
<dbReference type="EMBL" id="CP012839">
    <property type="protein sequence ID" value="ARC53503.1"/>
    <property type="molecule type" value="Genomic_DNA"/>
</dbReference>
<comment type="function">
    <text evidence="7">Catalyzes a trans-dehydration via an enolate intermediate.</text>
</comment>